<organism evidence="1">
    <name type="scientific">uncultured Caudovirales phage</name>
    <dbReference type="NCBI Taxonomy" id="2100421"/>
    <lineage>
        <taxon>Viruses</taxon>
        <taxon>Duplodnaviria</taxon>
        <taxon>Heunggongvirae</taxon>
        <taxon>Uroviricota</taxon>
        <taxon>Caudoviricetes</taxon>
        <taxon>Peduoviridae</taxon>
        <taxon>Maltschvirus</taxon>
        <taxon>Maltschvirus maltsch</taxon>
    </lineage>
</organism>
<dbReference type="EMBL" id="LR796788">
    <property type="protein sequence ID" value="CAB4166032.1"/>
    <property type="molecule type" value="Genomic_DNA"/>
</dbReference>
<reference evidence="1" key="1">
    <citation type="submission" date="2020-04" db="EMBL/GenBank/DDBJ databases">
        <authorList>
            <person name="Chiriac C."/>
            <person name="Salcher M."/>
            <person name="Ghai R."/>
            <person name="Kavagutti S V."/>
        </authorList>
    </citation>
    <scope>NUCLEOTIDE SEQUENCE</scope>
</reference>
<proteinExistence type="predicted"/>
<name>A0A6J5P4R8_9CAUD</name>
<sequence length="227" mass="26081">MANSAKVIFNIEERRKNNGPLDRSLDLASLSRTSSSHPLPAASASVAVLSCESIREEVVRSRPLITLPMISYARLSLIAPRAEDYDGDTYKRMGINIDLSYNNNPKFQRYKWRLTNKRSEFYANLPDDWTDDWAYANAWAHYNTLTTNRWIGKACYRNAKGSKAKLKMVPLTAMVMWQEGDDMCYRLWIESAEISGRFNLDSRSKYYVAASEPVKNFQPTTWAIIEL</sequence>
<gene>
    <name evidence="1" type="ORF">UFOVP849_11</name>
</gene>
<protein>
    <submittedName>
        <fullName evidence="1">Uncharacterized protein</fullName>
    </submittedName>
</protein>
<evidence type="ECO:0000313" key="1">
    <source>
        <dbReference type="EMBL" id="CAB4166032.1"/>
    </source>
</evidence>
<accession>A0A6J5P4R8</accession>